<name>A0A5D2L4P1_GOSTO</name>
<keyword evidence="2" id="KW-1185">Reference proteome</keyword>
<reference evidence="1 2" key="1">
    <citation type="submission" date="2019-07" db="EMBL/GenBank/DDBJ databases">
        <title>WGS assembly of Gossypium tomentosum.</title>
        <authorList>
            <person name="Chen Z.J."/>
            <person name="Sreedasyam A."/>
            <person name="Ando A."/>
            <person name="Song Q."/>
            <person name="De L."/>
            <person name="Hulse-Kemp A."/>
            <person name="Ding M."/>
            <person name="Ye W."/>
            <person name="Kirkbride R."/>
            <person name="Jenkins J."/>
            <person name="Plott C."/>
            <person name="Lovell J."/>
            <person name="Lin Y.-M."/>
            <person name="Vaughn R."/>
            <person name="Liu B."/>
            <person name="Li W."/>
            <person name="Simpson S."/>
            <person name="Scheffler B."/>
            <person name="Saski C."/>
            <person name="Grover C."/>
            <person name="Hu G."/>
            <person name="Conover J."/>
            <person name="Carlson J."/>
            <person name="Shu S."/>
            <person name="Boston L."/>
            <person name="Williams M."/>
            <person name="Peterson D."/>
            <person name="Mcgee K."/>
            <person name="Jones D."/>
            <person name="Wendel J."/>
            <person name="Stelly D."/>
            <person name="Grimwood J."/>
            <person name="Schmutz J."/>
        </authorList>
    </citation>
    <scope>NUCLEOTIDE SEQUENCE [LARGE SCALE GENOMIC DNA]</scope>
    <source>
        <strain evidence="1">7179.01</strain>
    </source>
</reference>
<proteinExistence type="predicted"/>
<accession>A0A5D2L4P1</accession>
<dbReference type="EMBL" id="CM017627">
    <property type="protein sequence ID" value="TYH73023.1"/>
    <property type="molecule type" value="Genomic_DNA"/>
</dbReference>
<evidence type="ECO:0000313" key="2">
    <source>
        <dbReference type="Proteomes" id="UP000322667"/>
    </source>
</evidence>
<dbReference type="AlphaFoldDB" id="A0A5D2L4P1"/>
<gene>
    <name evidence="1" type="ORF">ES332_D05G298400v1</name>
</gene>
<dbReference type="Proteomes" id="UP000322667">
    <property type="component" value="Chromosome D05"/>
</dbReference>
<dbReference type="PROSITE" id="PS51257">
    <property type="entry name" value="PROKAR_LIPOPROTEIN"/>
    <property type="match status" value="1"/>
</dbReference>
<protein>
    <submittedName>
        <fullName evidence="1">Uncharacterized protein</fullName>
    </submittedName>
</protein>
<evidence type="ECO:0000313" key="1">
    <source>
        <dbReference type="EMBL" id="TYH73023.1"/>
    </source>
</evidence>
<organism evidence="1 2">
    <name type="scientific">Gossypium tomentosum</name>
    <name type="common">Hawaiian cotton</name>
    <name type="synonym">Gossypium sandvicense</name>
    <dbReference type="NCBI Taxonomy" id="34277"/>
    <lineage>
        <taxon>Eukaryota</taxon>
        <taxon>Viridiplantae</taxon>
        <taxon>Streptophyta</taxon>
        <taxon>Embryophyta</taxon>
        <taxon>Tracheophyta</taxon>
        <taxon>Spermatophyta</taxon>
        <taxon>Magnoliopsida</taxon>
        <taxon>eudicotyledons</taxon>
        <taxon>Gunneridae</taxon>
        <taxon>Pentapetalae</taxon>
        <taxon>rosids</taxon>
        <taxon>malvids</taxon>
        <taxon>Malvales</taxon>
        <taxon>Malvaceae</taxon>
        <taxon>Malvoideae</taxon>
        <taxon>Gossypium</taxon>
    </lineage>
</organism>
<sequence>MKAKKVSMTMSTALACHFGERGKRGVRPWATSLLTRRRLRHGWL</sequence>